<dbReference type="SUPFAM" id="SSF160631">
    <property type="entry name" value="SMI1/KNR4-like"/>
    <property type="match status" value="1"/>
</dbReference>
<evidence type="ECO:0000313" key="2">
    <source>
        <dbReference type="EMBL" id="PTX63250.1"/>
    </source>
</evidence>
<keyword evidence="3" id="KW-1185">Reference proteome</keyword>
<protein>
    <submittedName>
        <fullName evidence="2">SUKH superfamily protein</fullName>
    </submittedName>
</protein>
<sequence length="140" mass="16023">MWKEFINNVVEVAEFDEPATNEQIQAVQKKFDVELPDELISLLKESDGVDGKYGCPIVFSTGRIIEDNVQLRKLNYCMLLNCLLFVADAGNGDYFGYSIVGGSIQRNHIYVWNHEDDSRKCVAPSLKTFIEWWNSGKIRI</sequence>
<dbReference type="OrthoDB" id="3478416at2"/>
<dbReference type="SMART" id="SM00860">
    <property type="entry name" value="SMI1_KNR4"/>
    <property type="match status" value="1"/>
</dbReference>
<reference evidence="2 3" key="1">
    <citation type="submission" date="2018-04" db="EMBL/GenBank/DDBJ databases">
        <title>Genomic Encyclopedia of Archaeal and Bacterial Type Strains, Phase II (KMG-II): from individual species to whole genera.</title>
        <authorList>
            <person name="Goeker M."/>
        </authorList>
    </citation>
    <scope>NUCLEOTIDE SEQUENCE [LARGE SCALE GENOMIC DNA]</scope>
    <source>
        <strain evidence="2 3">DSM 45787</strain>
    </source>
</reference>
<gene>
    <name evidence="2" type="ORF">C8P63_10495</name>
</gene>
<dbReference type="Proteomes" id="UP000244240">
    <property type="component" value="Unassembled WGS sequence"/>
</dbReference>
<evidence type="ECO:0000259" key="1">
    <source>
        <dbReference type="SMART" id="SM00860"/>
    </source>
</evidence>
<evidence type="ECO:0000313" key="3">
    <source>
        <dbReference type="Proteomes" id="UP000244240"/>
    </source>
</evidence>
<organism evidence="2 3">
    <name type="scientific">Melghirimyces profundicolus</name>
    <dbReference type="NCBI Taxonomy" id="1242148"/>
    <lineage>
        <taxon>Bacteria</taxon>
        <taxon>Bacillati</taxon>
        <taxon>Bacillota</taxon>
        <taxon>Bacilli</taxon>
        <taxon>Bacillales</taxon>
        <taxon>Thermoactinomycetaceae</taxon>
        <taxon>Melghirimyces</taxon>
    </lineage>
</organism>
<dbReference type="InterPro" id="IPR018958">
    <property type="entry name" value="Knr4/Smi1-like_dom"/>
</dbReference>
<dbReference type="AlphaFoldDB" id="A0A2T6C4J9"/>
<name>A0A2T6C4J9_9BACL</name>
<dbReference type="Pfam" id="PF14568">
    <property type="entry name" value="SUKH_6"/>
    <property type="match status" value="1"/>
</dbReference>
<comment type="caution">
    <text evidence="2">The sequence shown here is derived from an EMBL/GenBank/DDBJ whole genome shotgun (WGS) entry which is preliminary data.</text>
</comment>
<dbReference type="RefSeq" id="WP_108022084.1">
    <property type="nucleotide sequence ID" value="NZ_QBKR01000004.1"/>
</dbReference>
<dbReference type="InterPro" id="IPR037883">
    <property type="entry name" value="Knr4/Smi1-like_sf"/>
</dbReference>
<proteinExistence type="predicted"/>
<accession>A0A2T6C4J9</accession>
<dbReference type="Gene3D" id="3.40.1580.10">
    <property type="entry name" value="SMI1/KNR4-like"/>
    <property type="match status" value="1"/>
</dbReference>
<feature type="domain" description="Knr4/Smi1-like" evidence="1">
    <location>
        <begin position="18"/>
        <end position="132"/>
    </location>
</feature>
<dbReference type="EMBL" id="QBKR01000004">
    <property type="protein sequence ID" value="PTX63250.1"/>
    <property type="molecule type" value="Genomic_DNA"/>
</dbReference>